<proteinExistence type="predicted"/>
<dbReference type="AlphaFoldDB" id="E4X684"/>
<dbReference type="InParanoid" id="E4X684"/>
<name>E4X684_OIKDI</name>
<keyword evidence="3" id="KW-1185">Reference proteome</keyword>
<gene>
    <name evidence="2" type="ORF">GSOID_T00002669001</name>
</gene>
<evidence type="ECO:0000256" key="1">
    <source>
        <dbReference type="SAM" id="MobiDB-lite"/>
    </source>
</evidence>
<evidence type="ECO:0000313" key="3">
    <source>
        <dbReference type="Proteomes" id="UP000001307"/>
    </source>
</evidence>
<sequence length="193" mass="22420">MSESEESITVKIERDKEDLPEIDNFEENEKKCEWCGKEIDDFESFGQFCAESCFNSSRRAQFKKSKFGIEIKKRTFSFSDKKKAEKVLKRERKRPRKFIHRQAVTSRTLPKLPFLKAQPTQKQPEEHKKPPVLQNLKVPIPTLISGVRFIPVPIPYPVFIPIAAFRPAEAKEENQDLEKEVLNALKLSLKSSN</sequence>
<evidence type="ECO:0000313" key="2">
    <source>
        <dbReference type="EMBL" id="CBY07679.1"/>
    </source>
</evidence>
<reference evidence="2" key="1">
    <citation type="journal article" date="2010" name="Science">
        <title>Plasticity of animal genome architecture unmasked by rapid evolution of a pelagic tunicate.</title>
        <authorList>
            <person name="Denoeud F."/>
            <person name="Henriet S."/>
            <person name="Mungpakdee S."/>
            <person name="Aury J.M."/>
            <person name="Da Silva C."/>
            <person name="Brinkmann H."/>
            <person name="Mikhaleva J."/>
            <person name="Olsen L.C."/>
            <person name="Jubin C."/>
            <person name="Canestro C."/>
            <person name="Bouquet J.M."/>
            <person name="Danks G."/>
            <person name="Poulain J."/>
            <person name="Campsteijn C."/>
            <person name="Adamski M."/>
            <person name="Cross I."/>
            <person name="Yadetie F."/>
            <person name="Muffato M."/>
            <person name="Louis A."/>
            <person name="Butcher S."/>
            <person name="Tsagkogeorga G."/>
            <person name="Konrad A."/>
            <person name="Singh S."/>
            <person name="Jensen M.F."/>
            <person name="Cong E.H."/>
            <person name="Eikeseth-Otteraa H."/>
            <person name="Noel B."/>
            <person name="Anthouard V."/>
            <person name="Porcel B.M."/>
            <person name="Kachouri-Lafond R."/>
            <person name="Nishino A."/>
            <person name="Ugolini M."/>
            <person name="Chourrout P."/>
            <person name="Nishida H."/>
            <person name="Aasland R."/>
            <person name="Huzurbazar S."/>
            <person name="Westhof E."/>
            <person name="Delsuc F."/>
            <person name="Lehrach H."/>
            <person name="Reinhardt R."/>
            <person name="Weissenbach J."/>
            <person name="Roy S.W."/>
            <person name="Artiguenave F."/>
            <person name="Postlethwait J.H."/>
            <person name="Manak J.R."/>
            <person name="Thompson E.M."/>
            <person name="Jaillon O."/>
            <person name="Du Pasquier L."/>
            <person name="Boudinot P."/>
            <person name="Liberles D.A."/>
            <person name="Volff J.N."/>
            <person name="Philippe H."/>
            <person name="Lenhard B."/>
            <person name="Roest Crollius H."/>
            <person name="Wincker P."/>
            <person name="Chourrout D."/>
        </authorList>
    </citation>
    <scope>NUCLEOTIDE SEQUENCE [LARGE SCALE GENOMIC DNA]</scope>
</reference>
<dbReference type="Proteomes" id="UP000001307">
    <property type="component" value="Unassembled WGS sequence"/>
</dbReference>
<dbReference type="EMBL" id="FN653026">
    <property type="protein sequence ID" value="CBY07679.1"/>
    <property type="molecule type" value="Genomic_DNA"/>
</dbReference>
<feature type="region of interest" description="Disordered" evidence="1">
    <location>
        <begin position="113"/>
        <end position="132"/>
    </location>
</feature>
<organism evidence="2">
    <name type="scientific">Oikopleura dioica</name>
    <name type="common">Tunicate</name>
    <dbReference type="NCBI Taxonomy" id="34765"/>
    <lineage>
        <taxon>Eukaryota</taxon>
        <taxon>Metazoa</taxon>
        <taxon>Chordata</taxon>
        <taxon>Tunicata</taxon>
        <taxon>Appendicularia</taxon>
        <taxon>Copelata</taxon>
        <taxon>Oikopleuridae</taxon>
        <taxon>Oikopleura</taxon>
    </lineage>
</organism>
<protein>
    <submittedName>
        <fullName evidence="2">Uncharacterized protein</fullName>
    </submittedName>
</protein>
<accession>E4X684</accession>